<evidence type="ECO:0008006" key="4">
    <source>
        <dbReference type="Google" id="ProtNLM"/>
    </source>
</evidence>
<feature type="compositionally biased region" description="Low complexity" evidence="1">
    <location>
        <begin position="1"/>
        <end position="18"/>
    </location>
</feature>
<feature type="region of interest" description="Disordered" evidence="1">
    <location>
        <begin position="1"/>
        <end position="35"/>
    </location>
</feature>
<sequence>MAANSRTTTRKTAAARPARTPRELAPDVREQDDDVTAAEAQELEATGRHITVDLCGEPVRVVPAGAWPVSAQRKVREGDLDGFMAAVLHEDDYDLYVELDPVLDEFNQFVTDAQELSGEPQGKSRGPAGSSRRTRRR</sequence>
<name>A0ABM9H748_STRGL</name>
<dbReference type="Proteomes" id="UP001154015">
    <property type="component" value="Unassembled WGS sequence"/>
</dbReference>
<gene>
    <name evidence="2" type="ORF">SGL43_06534</name>
</gene>
<evidence type="ECO:0000313" key="3">
    <source>
        <dbReference type="Proteomes" id="UP001154015"/>
    </source>
</evidence>
<proteinExistence type="predicted"/>
<evidence type="ECO:0000256" key="1">
    <source>
        <dbReference type="SAM" id="MobiDB-lite"/>
    </source>
</evidence>
<protein>
    <recommendedName>
        <fullName evidence="4">Tail assembly chaperone</fullName>
    </recommendedName>
</protein>
<reference evidence="2" key="1">
    <citation type="submission" date="2022-03" db="EMBL/GenBank/DDBJ databases">
        <authorList>
            <person name="Leyn A S."/>
        </authorList>
    </citation>
    <scope>NUCLEOTIDE SEQUENCE</scope>
    <source>
        <strain evidence="2">Streptomyces globisporus 4-3</strain>
    </source>
</reference>
<evidence type="ECO:0000313" key="2">
    <source>
        <dbReference type="EMBL" id="CAH9419479.1"/>
    </source>
</evidence>
<accession>A0ABM9H748</accession>
<keyword evidence="3" id="KW-1185">Reference proteome</keyword>
<dbReference type="RefSeq" id="WP_318575455.1">
    <property type="nucleotide sequence ID" value="NZ_CAKXYP010000025.1"/>
</dbReference>
<feature type="region of interest" description="Disordered" evidence="1">
    <location>
        <begin position="113"/>
        <end position="137"/>
    </location>
</feature>
<comment type="caution">
    <text evidence="2">The sequence shown here is derived from an EMBL/GenBank/DDBJ whole genome shotgun (WGS) entry which is preliminary data.</text>
</comment>
<organism evidence="2 3">
    <name type="scientific">Streptomyces globisporus</name>
    <dbReference type="NCBI Taxonomy" id="1908"/>
    <lineage>
        <taxon>Bacteria</taxon>
        <taxon>Bacillati</taxon>
        <taxon>Actinomycetota</taxon>
        <taxon>Actinomycetes</taxon>
        <taxon>Kitasatosporales</taxon>
        <taxon>Streptomycetaceae</taxon>
        <taxon>Streptomyces</taxon>
    </lineage>
</organism>
<dbReference type="EMBL" id="CAKXYP010000025">
    <property type="protein sequence ID" value="CAH9419479.1"/>
    <property type="molecule type" value="Genomic_DNA"/>
</dbReference>
<feature type="compositionally biased region" description="Basic and acidic residues" evidence="1">
    <location>
        <begin position="20"/>
        <end position="29"/>
    </location>
</feature>